<dbReference type="Gene3D" id="3.40.50.150">
    <property type="entry name" value="Vaccinia Virus protein VP39"/>
    <property type="match status" value="1"/>
</dbReference>
<dbReference type="GO" id="GO:0008757">
    <property type="term" value="F:S-adenosylmethionine-dependent methyltransferase activity"/>
    <property type="evidence" value="ECO:0007669"/>
    <property type="project" value="InterPro"/>
</dbReference>
<organism evidence="2 3">
    <name type="scientific">Phytoactinopolyspora alkaliphila</name>
    <dbReference type="NCBI Taxonomy" id="1783498"/>
    <lineage>
        <taxon>Bacteria</taxon>
        <taxon>Bacillati</taxon>
        <taxon>Actinomycetota</taxon>
        <taxon>Actinomycetes</taxon>
        <taxon>Jiangellales</taxon>
        <taxon>Jiangellaceae</taxon>
        <taxon>Phytoactinopolyspora</taxon>
    </lineage>
</organism>
<dbReference type="PANTHER" id="PTHR42912">
    <property type="entry name" value="METHYLTRANSFERASE"/>
    <property type="match status" value="1"/>
</dbReference>
<keyword evidence="3" id="KW-1185">Reference proteome</keyword>
<dbReference type="Pfam" id="PF08241">
    <property type="entry name" value="Methyltransf_11"/>
    <property type="match status" value="1"/>
</dbReference>
<name>A0A6N9YMQ1_9ACTN</name>
<comment type="caution">
    <text evidence="2">The sequence shown here is derived from an EMBL/GenBank/DDBJ whole genome shotgun (WGS) entry which is preliminary data.</text>
</comment>
<sequence>MASHRSPTEDDLVAYYDDEATARATRDLPEERFARRAEFLQRLAEDGRTSVLEVGSGPGRDGHAFVTAGLSYRGVDLSPGQVAEARALGLDVHVASALDLPFADDSFDAAWTMSTLMHLTPPDLPSALDEITRVLRPGGLVAIGVWGADTDQENAWNDGSGFGPARYFNLLSDSTLKNTLQEYGTLEDWRTWSENDEHHYQWALLRTPRSP</sequence>
<evidence type="ECO:0000313" key="2">
    <source>
        <dbReference type="EMBL" id="NED96252.1"/>
    </source>
</evidence>
<dbReference type="PANTHER" id="PTHR42912:SF93">
    <property type="entry name" value="N6-ADENOSINE-METHYLTRANSFERASE TMT1A"/>
    <property type="match status" value="1"/>
</dbReference>
<protein>
    <submittedName>
        <fullName evidence="2">Class I SAM-dependent methyltransferase</fullName>
    </submittedName>
</protein>
<dbReference type="Proteomes" id="UP000469185">
    <property type="component" value="Unassembled WGS sequence"/>
</dbReference>
<dbReference type="CDD" id="cd02440">
    <property type="entry name" value="AdoMet_MTases"/>
    <property type="match status" value="1"/>
</dbReference>
<keyword evidence="2" id="KW-0489">Methyltransferase</keyword>
<evidence type="ECO:0000313" key="3">
    <source>
        <dbReference type="Proteomes" id="UP000469185"/>
    </source>
</evidence>
<evidence type="ECO:0000259" key="1">
    <source>
        <dbReference type="Pfam" id="PF08241"/>
    </source>
</evidence>
<proteinExistence type="predicted"/>
<feature type="domain" description="Methyltransferase type 11" evidence="1">
    <location>
        <begin position="52"/>
        <end position="143"/>
    </location>
</feature>
<dbReference type="GO" id="GO:0032259">
    <property type="term" value="P:methylation"/>
    <property type="evidence" value="ECO:0007669"/>
    <property type="project" value="UniProtKB-KW"/>
</dbReference>
<keyword evidence="2" id="KW-0808">Transferase</keyword>
<dbReference type="InterPro" id="IPR013216">
    <property type="entry name" value="Methyltransf_11"/>
</dbReference>
<dbReference type="EMBL" id="JAAGOB010000006">
    <property type="protein sequence ID" value="NED96252.1"/>
    <property type="molecule type" value="Genomic_DNA"/>
</dbReference>
<reference evidence="2 3" key="1">
    <citation type="submission" date="2020-02" db="EMBL/GenBank/DDBJ databases">
        <authorList>
            <person name="Li X.-J."/>
            <person name="Feng X.-M."/>
        </authorList>
    </citation>
    <scope>NUCLEOTIDE SEQUENCE [LARGE SCALE GENOMIC DNA]</scope>
    <source>
        <strain evidence="2 3">CGMCC 4.7225</strain>
    </source>
</reference>
<accession>A0A6N9YMQ1</accession>
<dbReference type="InterPro" id="IPR050508">
    <property type="entry name" value="Methyltransf_Superfamily"/>
</dbReference>
<dbReference type="RefSeq" id="WP_163819021.1">
    <property type="nucleotide sequence ID" value="NZ_JAAGOB010000006.1"/>
</dbReference>
<gene>
    <name evidence="2" type="ORF">G1H11_13115</name>
</gene>
<dbReference type="SUPFAM" id="SSF53335">
    <property type="entry name" value="S-adenosyl-L-methionine-dependent methyltransferases"/>
    <property type="match status" value="1"/>
</dbReference>
<dbReference type="AlphaFoldDB" id="A0A6N9YMQ1"/>
<dbReference type="InterPro" id="IPR029063">
    <property type="entry name" value="SAM-dependent_MTases_sf"/>
</dbReference>